<name>A0ABS5RK49_9MYCO</name>
<gene>
    <name evidence="3" type="ORF">KIH27_06885</name>
</gene>
<organism evidence="3 4">
    <name type="scientific">Mycolicibacter acidiphilus</name>
    <dbReference type="NCBI Taxonomy" id="2835306"/>
    <lineage>
        <taxon>Bacteria</taxon>
        <taxon>Bacillati</taxon>
        <taxon>Actinomycetota</taxon>
        <taxon>Actinomycetes</taxon>
        <taxon>Mycobacteriales</taxon>
        <taxon>Mycobacteriaceae</taxon>
        <taxon>Mycolicibacter</taxon>
    </lineage>
</organism>
<comment type="caution">
    <text evidence="3">The sequence shown here is derived from an EMBL/GenBank/DDBJ whole genome shotgun (WGS) entry which is preliminary data.</text>
</comment>
<proteinExistence type="predicted"/>
<keyword evidence="2" id="KW-1133">Transmembrane helix</keyword>
<reference evidence="3 4" key="1">
    <citation type="submission" date="2021-05" db="EMBL/GenBank/DDBJ databases">
        <title>Mycobacterium acidophilum sp. nov., an extremely acid-tolerant member of the genus Mycobacterium.</title>
        <authorList>
            <person name="Xia J."/>
        </authorList>
    </citation>
    <scope>NUCLEOTIDE SEQUENCE [LARGE SCALE GENOMIC DNA]</scope>
    <source>
        <strain evidence="3 4">M1</strain>
    </source>
</reference>
<evidence type="ECO:0000256" key="2">
    <source>
        <dbReference type="SAM" id="Phobius"/>
    </source>
</evidence>
<protein>
    <submittedName>
        <fullName evidence="3">Uncharacterized protein</fullName>
    </submittedName>
</protein>
<evidence type="ECO:0000313" key="3">
    <source>
        <dbReference type="EMBL" id="MBS9533314.1"/>
    </source>
</evidence>
<dbReference type="Proteomes" id="UP001519535">
    <property type="component" value="Unassembled WGS sequence"/>
</dbReference>
<keyword evidence="2" id="KW-0812">Transmembrane</keyword>
<evidence type="ECO:0000256" key="1">
    <source>
        <dbReference type="SAM" id="MobiDB-lite"/>
    </source>
</evidence>
<sequence>MRFNPPPNWPPVPPGWVPDAGWSPDPAWPPPPDGWQLWVDDGAPPLEYPVYGEPWPAPPAKSRKALWISLAAVAVVIAIAVGGGFLVSYNARIADLHSRKRAITTLTSEMLLDRSAFPDSSEGKAKWISGVNNSTSREPEVPGITFDPPECGSIFGTKGATQTGAATLTRRQSAGVGSLRVGLMITPERRDLKGYLQKCQSYTQSIELAGHALTTELQLKPLDIAGVPPWAVGAVMSSSPKHRMLAPVSMTSATVAGYYRGVLVTVSNSLIQRGTGKDDVDSATAEELAKLFNEQIQKLEAAP</sequence>
<keyword evidence="4" id="KW-1185">Reference proteome</keyword>
<feature type="region of interest" description="Disordered" evidence="1">
    <location>
        <begin position="1"/>
        <end position="30"/>
    </location>
</feature>
<dbReference type="EMBL" id="JAHCLR010000008">
    <property type="protein sequence ID" value="MBS9533314.1"/>
    <property type="molecule type" value="Genomic_DNA"/>
</dbReference>
<accession>A0ABS5RK49</accession>
<feature type="transmembrane region" description="Helical" evidence="2">
    <location>
        <begin position="65"/>
        <end position="91"/>
    </location>
</feature>
<dbReference type="RefSeq" id="WP_214092192.1">
    <property type="nucleotide sequence ID" value="NZ_JAHCLR010000008.1"/>
</dbReference>
<evidence type="ECO:0000313" key="4">
    <source>
        <dbReference type="Proteomes" id="UP001519535"/>
    </source>
</evidence>
<keyword evidence="2" id="KW-0472">Membrane</keyword>
<feature type="compositionally biased region" description="Pro residues" evidence="1">
    <location>
        <begin position="1"/>
        <end position="16"/>
    </location>
</feature>